<accession>A0ABS6BFB7</accession>
<organism evidence="2 3">
    <name type="scientific">Sphingomonas quercus</name>
    <dbReference type="NCBI Taxonomy" id="2842451"/>
    <lineage>
        <taxon>Bacteria</taxon>
        <taxon>Pseudomonadati</taxon>
        <taxon>Pseudomonadota</taxon>
        <taxon>Alphaproteobacteria</taxon>
        <taxon>Sphingomonadales</taxon>
        <taxon>Sphingomonadaceae</taxon>
        <taxon>Sphingomonas</taxon>
    </lineage>
</organism>
<keyword evidence="3" id="KW-1185">Reference proteome</keyword>
<evidence type="ECO:0000313" key="3">
    <source>
        <dbReference type="Proteomes" id="UP000776276"/>
    </source>
</evidence>
<dbReference type="Pfam" id="PF08885">
    <property type="entry name" value="GSCFA"/>
    <property type="match status" value="1"/>
</dbReference>
<protein>
    <submittedName>
        <fullName evidence="2">GSCFA domain-containing protein</fullName>
    </submittedName>
</protein>
<dbReference type="EMBL" id="JAHKRT010000002">
    <property type="protein sequence ID" value="MBU3076995.1"/>
    <property type="molecule type" value="Genomic_DNA"/>
</dbReference>
<reference evidence="2 3" key="1">
    <citation type="submission" date="2021-06" db="EMBL/GenBank/DDBJ databases">
        <title>Sphingomonas sp. XMGL2, whole genome shotgun sequencing project.</title>
        <authorList>
            <person name="Zhao G."/>
            <person name="Shen L."/>
        </authorList>
    </citation>
    <scope>NUCLEOTIDE SEQUENCE [LARGE SCALE GENOMIC DNA]</scope>
    <source>
        <strain evidence="2 3">XMGL2</strain>
    </source>
</reference>
<proteinExistence type="predicted"/>
<evidence type="ECO:0000259" key="1">
    <source>
        <dbReference type="Pfam" id="PF08885"/>
    </source>
</evidence>
<evidence type="ECO:0000313" key="2">
    <source>
        <dbReference type="EMBL" id="MBU3076995.1"/>
    </source>
</evidence>
<dbReference type="Proteomes" id="UP000776276">
    <property type="component" value="Unassembled WGS sequence"/>
</dbReference>
<name>A0ABS6BFB7_9SPHN</name>
<sequence length="327" mass="35907">MTKGFGRIAAEEAYRATLSTRAAKWPGRGEARAEPICRPAFTPGFTIGRDASVFTIGSCFARHIEQALAGHGLTIPTLDFRVPKAELWAGTGMITGILNKYTPLSMLNEVAALDWAEGEERRFLIQAGEDAWWDGQLHTTEMVTLERALKRRAKIRDLYARAIDGSAVVIVTLGLVEAWFDREAGLYLNDTAPRALVERYPGRFQFETLAPDAVIAAVDRLVARLHARNPAAHLLMTVSPVPFARSFSGGDAMTANAYSKAVLRVAAECAVRAWPHVDYFPSYESVTMSDRALAWEDDLVHVRDELVAANVARMVAAYVEGEAEGAR</sequence>
<comment type="caution">
    <text evidence="2">The sequence shown here is derived from an EMBL/GenBank/DDBJ whole genome shotgun (WGS) entry which is preliminary data.</text>
</comment>
<dbReference type="InterPro" id="IPR014982">
    <property type="entry name" value="GSCFA"/>
</dbReference>
<feature type="domain" description="GSCFA" evidence="1">
    <location>
        <begin position="53"/>
        <end position="311"/>
    </location>
</feature>
<gene>
    <name evidence="2" type="ORF">KOF26_03880</name>
</gene>
<dbReference type="RefSeq" id="WP_216320441.1">
    <property type="nucleotide sequence ID" value="NZ_JAHKRT010000002.1"/>
</dbReference>